<dbReference type="Proteomes" id="UP000232883">
    <property type="component" value="Chromosome"/>
</dbReference>
<dbReference type="RefSeq" id="WP_100993660.1">
    <property type="nucleotide sequence ID" value="NZ_CP025096.1"/>
</dbReference>
<feature type="coiled-coil region" evidence="7">
    <location>
        <begin position="612"/>
        <end position="639"/>
    </location>
</feature>
<evidence type="ECO:0000313" key="10">
    <source>
        <dbReference type="Proteomes" id="UP000232883"/>
    </source>
</evidence>
<organism evidence="9 10">
    <name type="scientific">Spirosoma pollinicola</name>
    <dbReference type="NCBI Taxonomy" id="2057025"/>
    <lineage>
        <taxon>Bacteria</taxon>
        <taxon>Pseudomonadati</taxon>
        <taxon>Bacteroidota</taxon>
        <taxon>Cytophagia</taxon>
        <taxon>Cytophagales</taxon>
        <taxon>Cytophagaceae</taxon>
        <taxon>Spirosoma</taxon>
    </lineage>
</organism>
<evidence type="ECO:0000256" key="7">
    <source>
        <dbReference type="SAM" id="Coils"/>
    </source>
</evidence>
<dbReference type="InterPro" id="IPR003594">
    <property type="entry name" value="HATPase_dom"/>
</dbReference>
<dbReference type="PANTHER" id="PTHR44936:SF9">
    <property type="entry name" value="SENSOR PROTEIN CREC"/>
    <property type="match status" value="1"/>
</dbReference>
<evidence type="ECO:0000256" key="2">
    <source>
        <dbReference type="ARBA" id="ARBA00012438"/>
    </source>
</evidence>
<comment type="catalytic activity">
    <reaction evidence="1">
        <text>ATP + protein L-histidine = ADP + protein N-phospho-L-histidine.</text>
        <dbReference type="EC" id="2.7.13.3"/>
    </reaction>
</comment>
<dbReference type="GO" id="GO:0000160">
    <property type="term" value="P:phosphorelay signal transduction system"/>
    <property type="evidence" value="ECO:0007669"/>
    <property type="project" value="UniProtKB-KW"/>
</dbReference>
<evidence type="ECO:0000259" key="8">
    <source>
        <dbReference type="PROSITE" id="PS50109"/>
    </source>
</evidence>
<keyword evidence="10" id="KW-1185">Reference proteome</keyword>
<dbReference type="PANTHER" id="PTHR44936">
    <property type="entry name" value="SENSOR PROTEIN CREC"/>
    <property type="match status" value="1"/>
</dbReference>
<reference evidence="9 10" key="1">
    <citation type="submission" date="2017-11" db="EMBL/GenBank/DDBJ databases">
        <title>Taxonomic description and genome sequences of Spirosoma HA7 sp. nov., isolated from pollen microhabitat of Corylus avellana.</title>
        <authorList>
            <person name="Ambika Manirajan B."/>
            <person name="Suarez C."/>
            <person name="Ratering S."/>
            <person name="Geissler-Plaum R."/>
            <person name="Cardinale M."/>
            <person name="Sylvia S."/>
        </authorList>
    </citation>
    <scope>NUCLEOTIDE SEQUENCE [LARGE SCALE GENOMIC DNA]</scope>
    <source>
        <strain evidence="9 10">HA7</strain>
    </source>
</reference>
<dbReference type="Pfam" id="PF13589">
    <property type="entry name" value="HATPase_c_3"/>
    <property type="match status" value="1"/>
</dbReference>
<dbReference type="Pfam" id="PF02518">
    <property type="entry name" value="HATPase_c"/>
    <property type="match status" value="1"/>
</dbReference>
<dbReference type="InterPro" id="IPR050980">
    <property type="entry name" value="2C_sensor_his_kinase"/>
</dbReference>
<protein>
    <recommendedName>
        <fullName evidence="2">histidine kinase</fullName>
        <ecNumber evidence="2">2.7.13.3</ecNumber>
    </recommendedName>
</protein>
<dbReference type="AlphaFoldDB" id="A0A2K8ZB35"/>
<evidence type="ECO:0000256" key="6">
    <source>
        <dbReference type="ARBA" id="ARBA00023012"/>
    </source>
</evidence>
<keyword evidence="3" id="KW-0597">Phosphoprotein</keyword>
<dbReference type="Gene3D" id="3.30.565.10">
    <property type="entry name" value="Histidine kinase-like ATPase, C-terminal domain"/>
    <property type="match status" value="2"/>
</dbReference>
<accession>A0A2K8ZB35</accession>
<name>A0A2K8ZB35_9BACT</name>
<dbReference type="KEGG" id="spir:CWM47_37905"/>
<evidence type="ECO:0000256" key="4">
    <source>
        <dbReference type="ARBA" id="ARBA00022679"/>
    </source>
</evidence>
<dbReference type="SUPFAM" id="SSF55874">
    <property type="entry name" value="ATPase domain of HSP90 chaperone/DNA topoisomerase II/histidine kinase"/>
    <property type="match status" value="2"/>
</dbReference>
<dbReference type="PRINTS" id="PR00344">
    <property type="entry name" value="BCTRLSENSOR"/>
</dbReference>
<dbReference type="PROSITE" id="PS50109">
    <property type="entry name" value="HIS_KIN"/>
    <property type="match status" value="1"/>
</dbReference>
<evidence type="ECO:0000256" key="5">
    <source>
        <dbReference type="ARBA" id="ARBA00022777"/>
    </source>
</evidence>
<dbReference type="InterPro" id="IPR004358">
    <property type="entry name" value="Sig_transdc_His_kin-like_C"/>
</dbReference>
<dbReference type="InterPro" id="IPR036890">
    <property type="entry name" value="HATPase_C_sf"/>
</dbReference>
<dbReference type="GO" id="GO:0004673">
    <property type="term" value="F:protein histidine kinase activity"/>
    <property type="evidence" value="ECO:0007669"/>
    <property type="project" value="UniProtKB-EC"/>
</dbReference>
<keyword evidence="7" id="KW-0175">Coiled coil</keyword>
<sequence length="883" mass="102027">MQPRPQELSFKTNVLLKSIIGKDLINDDNIAVLELVKNSYDAGSSSVNVTFKNLKENDDELNNTYSKNTSKIIIEDFGVGMNKEDIEGKWLNIAYSEKRKIKEAYDRILAGNKGVGRFSCDRLGQFLDLYTRKDKGDYCHLAVNWNDFETEEKNLDEKEKQNLEIQQIKVYLTIIPKEKFEDITKYKSFDNGLILEISKLRSKWAYLEKTPKSEWWNTAKIEKLRKYLERLINPNQSFLKSTFNINLKVEDFVEEDELLSDHDKLNGPIKNKIFDKLDFTSTTITSNIDKYGQTITTTINDKGRDIFILEEKNADFKLLKDINIVIYFLNTYSKMYFTKQTGIRSKHFGSIFLFINGFMIPPYGEEGDDWLGLELRKGQGTRRFLSTRDLIGRIEIKDLNNNFSIVSSREGIVKDKYYSELVERDGFFYYTLKRLEKFVVDGLKWDKVTAEEEDDEETLSTKRNRITKSFEDNLSSISIKDAEKNEIYYENEKVKTRRILSIIGNIIDVKKENIIDLYINNDIIVDLLREEQEKVKKTVEKLIEQIETAPSYEVEGALQQLEYNKITLSKLYKEMIATSKYSNNEKNTEQANKSDLIFEDTNTILDGVRKDLQIALEEKRLAEEIKKQEENARKQVEVELTTERQLTTYLLATRKTLSSEADGLIHNIKINTINILSLVNTVVQQAQLKNLDENQLIDYLGQIKYEAEKCLNVAKLATRADIQMEMQDIILDIPSYISQYFTYYDDIYSENKGFTFNINITCNEFKTIANVLHLSIILDNLVSNSKKWQANYIEINISCIDDKLIILFSDNGLGLSDNFLDSPDNIFKLGVTATPPHQNATGGSGIGLYYIRKILEESFSGTIRFVGNKVVSSGASFEIIIPK</sequence>
<keyword evidence="5 9" id="KW-0418">Kinase</keyword>
<evidence type="ECO:0000313" key="9">
    <source>
        <dbReference type="EMBL" id="AUD07092.1"/>
    </source>
</evidence>
<evidence type="ECO:0000256" key="1">
    <source>
        <dbReference type="ARBA" id="ARBA00000085"/>
    </source>
</evidence>
<proteinExistence type="predicted"/>
<keyword evidence="6" id="KW-0902">Two-component regulatory system</keyword>
<gene>
    <name evidence="9" type="ORF">CWM47_37905</name>
</gene>
<dbReference type="EMBL" id="CP025096">
    <property type="protein sequence ID" value="AUD07092.1"/>
    <property type="molecule type" value="Genomic_DNA"/>
</dbReference>
<dbReference type="EC" id="2.7.13.3" evidence="2"/>
<dbReference type="InterPro" id="IPR005467">
    <property type="entry name" value="His_kinase_dom"/>
</dbReference>
<evidence type="ECO:0000256" key="3">
    <source>
        <dbReference type="ARBA" id="ARBA00022553"/>
    </source>
</evidence>
<dbReference type="OrthoDB" id="9816482at2"/>
<keyword evidence="4" id="KW-0808">Transferase</keyword>
<feature type="domain" description="Histidine kinase" evidence="8">
    <location>
        <begin position="663"/>
        <end position="883"/>
    </location>
</feature>